<dbReference type="Gene3D" id="1.25.40.10">
    <property type="entry name" value="Tetratricopeptide repeat domain"/>
    <property type="match status" value="1"/>
</dbReference>
<name>A0ABR2V574_9PEZI</name>
<accession>A0ABR2V574</accession>
<keyword evidence="9" id="KW-1185">Reference proteome</keyword>
<dbReference type="InterPro" id="IPR011990">
    <property type="entry name" value="TPR-like_helical_dom_sf"/>
</dbReference>
<dbReference type="PANTHER" id="PTHR31859:SF1">
    <property type="entry name" value="TETRATRICOPEPTIDE REPEAT PROTEIN 39C"/>
    <property type="match status" value="1"/>
</dbReference>
<evidence type="ECO:0000256" key="5">
    <source>
        <dbReference type="PROSITE-ProRule" id="PRU00339"/>
    </source>
</evidence>
<feature type="repeat" description="TPR" evidence="5">
    <location>
        <begin position="608"/>
        <end position="641"/>
    </location>
</feature>
<reference evidence="8 9" key="1">
    <citation type="journal article" date="2024" name="J. Plant Pathol.">
        <title>Sequence and assembly of the genome of Seiridium unicorne, isolate CBS 538.82, causal agent of cypress canker disease.</title>
        <authorList>
            <person name="Scali E."/>
            <person name="Rocca G.D."/>
            <person name="Danti R."/>
            <person name="Garbelotto M."/>
            <person name="Barberini S."/>
            <person name="Baroncelli R."/>
            <person name="Emiliani G."/>
        </authorList>
    </citation>
    <scope>NUCLEOTIDE SEQUENCE [LARGE SCALE GENOMIC DNA]</scope>
    <source>
        <strain evidence="8 9">BM-138-508</strain>
    </source>
</reference>
<dbReference type="EMBL" id="JARVKF010000157">
    <property type="protein sequence ID" value="KAK9421768.1"/>
    <property type="molecule type" value="Genomic_DNA"/>
</dbReference>
<dbReference type="Proteomes" id="UP001408356">
    <property type="component" value="Unassembled WGS sequence"/>
</dbReference>
<feature type="transmembrane region" description="Helical" evidence="7">
    <location>
        <begin position="300"/>
        <end position="323"/>
    </location>
</feature>
<dbReference type="PROSITE" id="PS50005">
    <property type="entry name" value="TPR"/>
    <property type="match status" value="1"/>
</dbReference>
<keyword evidence="7" id="KW-1133">Transmembrane helix</keyword>
<evidence type="ECO:0000256" key="4">
    <source>
        <dbReference type="ARBA" id="ARBA00043897"/>
    </source>
</evidence>
<keyword evidence="7" id="KW-0812">Transmembrane</keyword>
<evidence type="ECO:0000313" key="9">
    <source>
        <dbReference type="Proteomes" id="UP001408356"/>
    </source>
</evidence>
<feature type="region of interest" description="Disordered" evidence="6">
    <location>
        <begin position="256"/>
        <end position="276"/>
    </location>
</feature>
<comment type="function">
    <text evidence="4">Inclusion body (IB) resident protein that interacts strongly with lipid droplet (LD) proteins. Involved in LD-mediated IB clearing after protein folding stress, probably by enabling access to the IBs of an LD-stored soluble sterol derivative that acts as a chaperone in inclusion clearing.</text>
</comment>
<comment type="subunit">
    <text evidence="1">Interacts with lipid droplet proteins.</text>
</comment>
<evidence type="ECO:0000256" key="6">
    <source>
        <dbReference type="SAM" id="MobiDB-lite"/>
    </source>
</evidence>
<proteinExistence type="predicted"/>
<dbReference type="InterPro" id="IPR019734">
    <property type="entry name" value="TPR_rpt"/>
</dbReference>
<dbReference type="PANTHER" id="PTHR31859">
    <property type="entry name" value="TETRATRICOPEPTIDE REPEAT PROTEIN 39 FAMILY MEMBER"/>
    <property type="match status" value="1"/>
</dbReference>
<sequence length="748" mass="83550">MSRLGGWLRGSTPRTSVNASPAGSTTDLRADEIAQMQDAMASAAKIMNDDIEGAEADLKKGSSAFHSLGLGITTFMRSVLGFEKKVMEEASKQLSACETQSWNEQKKAEKLGLGDKIYPPGSEYALVHAEAQLMSAMVAVLHESYFEAAKGFWGLRGAFATLDGMMQAEAAFLEKKGIQLGGTKDSLPPPPPPVKERAEEKQDQIPDEDADLEFVEAPENISGFQTPVEYTGHLSKVTEATEEKLSNLAIDEKVQAAATPEKQDSPRSSISDSSVVQGPEADIFTDPVDIFIHSGANMCFGILLLMISMIPPSFAKLLSIIGFRGDRERGVRMLWQSSRFNNINGAVAGLVLLAYYNGFLGFADILPTEEDAEKGAIVGYPRERCHNLLARMVKHYPDSRLWRVEEARGLSNSRDIPSAIDILLNNTDSKMRQVTALNNFELSLDTMYVGQFEAMRDNFIRCTELNDWSHTLYFFLAGCAELELYRNAFHATQKDESQIRLHKAKAEELFQKAPTLAGKKKLMSRPLPFEEFVRRKVQKWEKRSKDYGIDLVDAVGVSPVQEMVYLWNGIKKMQPMELERAATMLSWDRLTVSRELIKKIRVENDEVAVADVCLAAIYRALGRYDEATTMFKEVLAIDKTAFDGKIHDDWAQPAAAYEMAVLAWVEVEQPELRKKTTGTSIKSTGSASNGDLKEIDRWRRKKADECQAWLDKCAGWGSYILDARIGMRVQTGMDTLRWYQRTKGWSSV</sequence>
<feature type="region of interest" description="Disordered" evidence="6">
    <location>
        <begin position="1"/>
        <end position="26"/>
    </location>
</feature>
<keyword evidence="7" id="KW-0472">Membrane</keyword>
<feature type="transmembrane region" description="Helical" evidence="7">
    <location>
        <begin position="343"/>
        <end position="363"/>
    </location>
</feature>
<feature type="region of interest" description="Disordered" evidence="6">
    <location>
        <begin position="180"/>
        <end position="204"/>
    </location>
</feature>
<feature type="compositionally biased region" description="Polar residues" evidence="6">
    <location>
        <begin position="12"/>
        <end position="26"/>
    </location>
</feature>
<evidence type="ECO:0000313" key="8">
    <source>
        <dbReference type="EMBL" id="KAK9421768.1"/>
    </source>
</evidence>
<evidence type="ECO:0000256" key="2">
    <source>
        <dbReference type="ARBA" id="ARBA00018424"/>
    </source>
</evidence>
<protein>
    <recommendedName>
        <fullName evidence="2">Inclusion body clearance protein IML2</fullName>
    </recommendedName>
    <alternativeName>
        <fullName evidence="3">Inclusion body clearance protein iml2</fullName>
    </alternativeName>
</protein>
<dbReference type="Pfam" id="PF10300">
    <property type="entry name" value="Iml2-TPR_39"/>
    <property type="match status" value="1"/>
</dbReference>
<evidence type="ECO:0000256" key="3">
    <source>
        <dbReference type="ARBA" id="ARBA00019539"/>
    </source>
</evidence>
<feature type="compositionally biased region" description="Basic and acidic residues" evidence="6">
    <location>
        <begin position="194"/>
        <end position="204"/>
    </location>
</feature>
<evidence type="ECO:0000256" key="1">
    <source>
        <dbReference type="ARBA" id="ARBA00011408"/>
    </source>
</evidence>
<comment type="caution">
    <text evidence="8">The sequence shown here is derived from an EMBL/GenBank/DDBJ whole genome shotgun (WGS) entry which is preliminary data.</text>
</comment>
<evidence type="ECO:0000256" key="7">
    <source>
        <dbReference type="SAM" id="Phobius"/>
    </source>
</evidence>
<organism evidence="8 9">
    <name type="scientific">Seiridium unicorne</name>
    <dbReference type="NCBI Taxonomy" id="138068"/>
    <lineage>
        <taxon>Eukaryota</taxon>
        <taxon>Fungi</taxon>
        <taxon>Dikarya</taxon>
        <taxon>Ascomycota</taxon>
        <taxon>Pezizomycotina</taxon>
        <taxon>Sordariomycetes</taxon>
        <taxon>Xylariomycetidae</taxon>
        <taxon>Amphisphaeriales</taxon>
        <taxon>Sporocadaceae</taxon>
        <taxon>Seiridium</taxon>
    </lineage>
</organism>
<gene>
    <name evidence="8" type="ORF">SUNI508_05369</name>
</gene>
<dbReference type="SUPFAM" id="SSF48452">
    <property type="entry name" value="TPR-like"/>
    <property type="match status" value="1"/>
</dbReference>
<keyword evidence="5" id="KW-0802">TPR repeat</keyword>
<dbReference type="InterPro" id="IPR019412">
    <property type="entry name" value="IML2/TPR_39"/>
</dbReference>